<evidence type="ECO:0000256" key="1">
    <source>
        <dbReference type="SAM" id="MobiDB-lite"/>
    </source>
</evidence>
<keyword evidence="2" id="KW-0812">Transmembrane</keyword>
<proteinExistence type="predicted"/>
<feature type="region of interest" description="Disordered" evidence="1">
    <location>
        <begin position="238"/>
        <end position="257"/>
    </location>
</feature>
<feature type="compositionally biased region" description="Polar residues" evidence="1">
    <location>
        <begin position="238"/>
        <end position="250"/>
    </location>
</feature>
<protein>
    <recommendedName>
        <fullName evidence="5">ABC transporter</fullName>
    </recommendedName>
</protein>
<sequence length="436" mass="47034">MEVNDRRFLHSPLRLAKQGVFGSEKEASGLILLDLPDFDSTVLANREIATKLAGQVDVLIWVLDPQKYADAAVHHDFIRPLSAHGAVTLVVLNQIDNLREAQRVPVMTSLRSILERDGLGNPRLLGVSAATGEGIEGLRQEIAKVVTARSAASNRLAADVATIAERLGDGHGVEELKTPPDKAKRELIQNLAVASGMDTVVDAVRTSYRLDARKKTGWPLTRWLSNFRPDPLRRLNLKSTDVNPKLNRTSLPAPGLAQRAQADSAVRAYAEGAGAGAPEPWKASIRRAARHHTHELPDRLDQAIANTDVKATKGAWWWPLVSVIQWMSLATALTGALWLAALAAVQYLQFSLPPAPRVEGIPVPTLMLILGILLGLVLGVLSGIAARVGSSGRARKARKALLGAMAAVAEEAVVDPVDAEINRHNQFIGALRRARG</sequence>
<dbReference type="Proteomes" id="UP001296993">
    <property type="component" value="Unassembled WGS sequence"/>
</dbReference>
<feature type="transmembrane region" description="Helical" evidence="2">
    <location>
        <begin position="326"/>
        <end position="348"/>
    </location>
</feature>
<feature type="transmembrane region" description="Helical" evidence="2">
    <location>
        <begin position="368"/>
        <end position="389"/>
    </location>
</feature>
<keyword evidence="4" id="KW-1185">Reference proteome</keyword>
<name>A0ABS4XAV1_9MICC</name>
<dbReference type="SUPFAM" id="SSF52540">
    <property type="entry name" value="P-loop containing nucleoside triphosphate hydrolases"/>
    <property type="match status" value="1"/>
</dbReference>
<gene>
    <name evidence="3" type="ORF">JOF47_001090</name>
</gene>
<comment type="caution">
    <text evidence="3">The sequence shown here is derived from an EMBL/GenBank/DDBJ whole genome shotgun (WGS) entry which is preliminary data.</text>
</comment>
<evidence type="ECO:0008006" key="5">
    <source>
        <dbReference type="Google" id="ProtNLM"/>
    </source>
</evidence>
<evidence type="ECO:0000313" key="3">
    <source>
        <dbReference type="EMBL" id="MBP2385579.1"/>
    </source>
</evidence>
<keyword evidence="2" id="KW-0472">Membrane</keyword>
<organism evidence="3 4">
    <name type="scientific">Paeniglutamicibacter kerguelensis</name>
    <dbReference type="NCBI Taxonomy" id="254788"/>
    <lineage>
        <taxon>Bacteria</taxon>
        <taxon>Bacillati</taxon>
        <taxon>Actinomycetota</taxon>
        <taxon>Actinomycetes</taxon>
        <taxon>Micrococcales</taxon>
        <taxon>Micrococcaceae</taxon>
        <taxon>Paeniglutamicibacter</taxon>
    </lineage>
</organism>
<dbReference type="EMBL" id="JAGIOF010000001">
    <property type="protein sequence ID" value="MBP2385579.1"/>
    <property type="molecule type" value="Genomic_DNA"/>
</dbReference>
<reference evidence="3 4" key="1">
    <citation type="submission" date="2021-03" db="EMBL/GenBank/DDBJ databases">
        <title>Sequencing the genomes of 1000 actinobacteria strains.</title>
        <authorList>
            <person name="Klenk H.-P."/>
        </authorList>
    </citation>
    <scope>NUCLEOTIDE SEQUENCE [LARGE SCALE GENOMIC DNA]</scope>
    <source>
        <strain evidence="3 4">DSM 15797</strain>
    </source>
</reference>
<dbReference type="Gene3D" id="3.40.50.300">
    <property type="entry name" value="P-loop containing nucleotide triphosphate hydrolases"/>
    <property type="match status" value="1"/>
</dbReference>
<dbReference type="InterPro" id="IPR027417">
    <property type="entry name" value="P-loop_NTPase"/>
</dbReference>
<accession>A0ABS4XAV1</accession>
<keyword evidence="2" id="KW-1133">Transmembrane helix</keyword>
<evidence type="ECO:0000313" key="4">
    <source>
        <dbReference type="Proteomes" id="UP001296993"/>
    </source>
</evidence>
<evidence type="ECO:0000256" key="2">
    <source>
        <dbReference type="SAM" id="Phobius"/>
    </source>
</evidence>